<dbReference type="EMBL" id="AEMG01000030">
    <property type="protein sequence ID" value="EFW89927.1"/>
    <property type="molecule type" value="Genomic_DNA"/>
</dbReference>
<dbReference type="InterPro" id="IPR011991">
    <property type="entry name" value="ArsR-like_HTH"/>
</dbReference>
<dbReference type="STRING" id="797209.GCA_000376445_01486"/>
<sequence length="262" mass="29124">MTSHEYATFLAGSANRARVVTALHEDGTGTVGSISDRLSMSRSTVHRSLRTFTEYGWTRRVDGTYRLTEAGELVLDAYETLIRTIEWVEEYEEFLTHLDDADGTFPIHGTTCANMVSATKDDPYRATTYIIDALTETSADRIRCITPIVSPLFADAARRLLDRGARIELIVSEPSLESAVQRSAEQQSPDSVAGFDLYSVPEDLPFGVTILDGERVLVSAFDDRGNLRACLDGKNPDFVEWATSTYETRRGESRRANVIPDL</sequence>
<feature type="domain" description="HVO-A0261-like N-terminal" evidence="2">
    <location>
        <begin position="5"/>
        <end position="86"/>
    </location>
</feature>
<dbReference type="InterPro" id="IPR036390">
    <property type="entry name" value="WH_DNA-bd_sf"/>
</dbReference>
<organism evidence="3 5">
    <name type="scientific">Haladaptatus paucihalophilus DX253</name>
    <dbReference type="NCBI Taxonomy" id="797209"/>
    <lineage>
        <taxon>Archaea</taxon>
        <taxon>Methanobacteriati</taxon>
        <taxon>Methanobacteriota</taxon>
        <taxon>Stenosarchaea group</taxon>
        <taxon>Halobacteria</taxon>
        <taxon>Halobacteriales</taxon>
        <taxon>Haladaptataceae</taxon>
        <taxon>Haladaptatus</taxon>
    </lineage>
</organism>
<evidence type="ECO:0000259" key="2">
    <source>
        <dbReference type="Pfam" id="PF25213"/>
    </source>
</evidence>
<dbReference type="eggNOG" id="arCOG04362">
    <property type="taxonomic scope" value="Archaea"/>
</dbReference>
<dbReference type="Proteomes" id="UP000184203">
    <property type="component" value="Unassembled WGS sequence"/>
</dbReference>
<keyword evidence="6" id="KW-1185">Reference proteome</keyword>
<evidence type="ECO:0000313" key="3">
    <source>
        <dbReference type="EMBL" id="EFW89927.1"/>
    </source>
</evidence>
<reference evidence="6" key="2">
    <citation type="submission" date="2016-11" db="EMBL/GenBank/DDBJ databases">
        <authorList>
            <person name="Varghese N."/>
            <person name="Submissions S."/>
        </authorList>
    </citation>
    <scope>NUCLEOTIDE SEQUENCE [LARGE SCALE GENOMIC DNA]</scope>
    <source>
        <strain evidence="6">DX253</strain>
    </source>
</reference>
<dbReference type="Pfam" id="PF08350">
    <property type="entry name" value="FilR1_middle"/>
    <property type="match status" value="1"/>
</dbReference>
<name>E7R033_HALPU</name>
<dbReference type="Gene3D" id="1.10.10.10">
    <property type="entry name" value="Winged helix-like DNA-binding domain superfamily/Winged helix DNA-binding domain"/>
    <property type="match status" value="1"/>
</dbReference>
<gene>
    <name evidence="4" type="ORF">SAMN05444342_1756</name>
    <name evidence="3" type="ORF">ZOD2009_22137</name>
</gene>
<evidence type="ECO:0000313" key="5">
    <source>
        <dbReference type="Proteomes" id="UP000003751"/>
    </source>
</evidence>
<feature type="domain" description="Methanogenesis regulatory protein FilR1 middle" evidence="1">
    <location>
        <begin position="123"/>
        <end position="250"/>
    </location>
</feature>
<dbReference type="InterPro" id="IPR057527">
    <property type="entry name" value="HVO_A0261-like_N"/>
</dbReference>
<protein>
    <submittedName>
        <fullName evidence="4">Predicted transcriptional regulator, contains HTH domain</fullName>
    </submittedName>
</protein>
<evidence type="ECO:0000313" key="4">
    <source>
        <dbReference type="EMBL" id="SHK58425.1"/>
    </source>
</evidence>
<dbReference type="InterPro" id="IPR036388">
    <property type="entry name" value="WH-like_DNA-bd_sf"/>
</dbReference>
<dbReference type="Proteomes" id="UP000003751">
    <property type="component" value="Unassembled WGS sequence"/>
</dbReference>
<dbReference type="Pfam" id="PF25213">
    <property type="entry name" value="HVO_A0261_N"/>
    <property type="match status" value="1"/>
</dbReference>
<proteinExistence type="predicted"/>
<reference evidence="4" key="3">
    <citation type="submission" date="2016-11" db="EMBL/GenBank/DDBJ databases">
        <authorList>
            <person name="Jaros S."/>
            <person name="Januszkiewicz K."/>
            <person name="Wedrychowicz H."/>
        </authorList>
    </citation>
    <scope>NUCLEOTIDE SEQUENCE [LARGE SCALE GENOMIC DNA]</scope>
    <source>
        <strain evidence="4">DX253</strain>
    </source>
</reference>
<dbReference type="InterPro" id="IPR013561">
    <property type="entry name" value="FilR1_middle_dom"/>
</dbReference>
<dbReference type="EMBL" id="FRAN01000002">
    <property type="protein sequence ID" value="SHK58425.1"/>
    <property type="molecule type" value="Genomic_DNA"/>
</dbReference>
<reference evidence="3 5" key="1">
    <citation type="journal article" date="2014" name="ISME J.">
        <title>Trehalose/2-sulfotrehalose biosynthesis and glycine-betaine uptake are widely spread mechanisms for osmoadaptation in the Halobacteriales.</title>
        <authorList>
            <person name="Youssef N.H."/>
            <person name="Savage-Ashlock K.N."/>
            <person name="McCully A.L."/>
            <person name="Luedtke B."/>
            <person name="Shaw E.I."/>
            <person name="Hoff W.D."/>
            <person name="Elshahed M.S."/>
        </authorList>
    </citation>
    <scope>NUCLEOTIDE SEQUENCE [LARGE SCALE GENOMIC DNA]</scope>
    <source>
        <strain evidence="3 5">DX253</strain>
    </source>
</reference>
<dbReference type="OrthoDB" id="330490at2157"/>
<dbReference type="CDD" id="cd00090">
    <property type="entry name" value="HTH_ARSR"/>
    <property type="match status" value="1"/>
</dbReference>
<dbReference type="RefSeq" id="WP_007983650.1">
    <property type="nucleotide sequence ID" value="NZ_AEMG01000030.1"/>
</dbReference>
<accession>E7R033</accession>
<evidence type="ECO:0000259" key="1">
    <source>
        <dbReference type="Pfam" id="PF08350"/>
    </source>
</evidence>
<dbReference type="AlphaFoldDB" id="E7R033"/>
<evidence type="ECO:0000313" key="6">
    <source>
        <dbReference type="Proteomes" id="UP000184203"/>
    </source>
</evidence>
<dbReference type="PATRIC" id="fig|797209.4.peg.4348"/>
<dbReference type="SUPFAM" id="SSF46785">
    <property type="entry name" value="Winged helix' DNA-binding domain"/>
    <property type="match status" value="1"/>
</dbReference>